<feature type="transmembrane region" description="Helical" evidence="4">
    <location>
        <begin position="208"/>
        <end position="233"/>
    </location>
</feature>
<dbReference type="GO" id="GO:0043709">
    <property type="term" value="P:cell adhesion involved in single-species biofilm formation"/>
    <property type="evidence" value="ECO:0007669"/>
    <property type="project" value="TreeGrafter"/>
</dbReference>
<evidence type="ECO:0000259" key="6">
    <source>
        <dbReference type="PROSITE" id="PS50887"/>
    </source>
</evidence>
<dbReference type="InterPro" id="IPR029787">
    <property type="entry name" value="Nucleotide_cyclase"/>
</dbReference>
<evidence type="ECO:0000256" key="4">
    <source>
        <dbReference type="SAM" id="Phobius"/>
    </source>
</evidence>
<dbReference type="EMBL" id="PNCL01000082">
    <property type="protein sequence ID" value="TMP56602.1"/>
    <property type="molecule type" value="Genomic_DNA"/>
</dbReference>
<dbReference type="FunFam" id="3.30.70.270:FF:000001">
    <property type="entry name" value="Diguanylate cyclase domain protein"/>
    <property type="match status" value="1"/>
</dbReference>
<feature type="transmembrane region" description="Helical" evidence="4">
    <location>
        <begin position="245"/>
        <end position="265"/>
    </location>
</feature>
<dbReference type="InterPro" id="IPR000160">
    <property type="entry name" value="GGDEF_dom"/>
</dbReference>
<dbReference type="OrthoDB" id="5289013at2"/>
<sequence length="599" mass="67838">MKAIALVIICGLALLASIKANAELQAAKAAPRVNLNSAIYYTQSNSSSFNEMIALPNERWTQNTQESFNLGYSEKTYWLKVTLDSINDTERYLVEVKNPVIDNLTIFIVQNDKVAAQYFLGDKQPFNMRPITHPHFVFPLPDLSQPTTIYVHVDTSSSMQVPLFMWSEVAFYRADQTRQLIIGIYFGLMGIMAVYNLLLYASIKDNTLLFYVAYVSSMTLFYLSLSGVGFQYFWPNSLWWNDQSIVIFLLCSILFGVLFIIQLLDLKTTRKYLFYGCKAIFCCTLLVLFLSAFLNYSSVIQITIYLAVFACVWGVSCGATRLVDGSTLAIYYTIAWGAALGGGVILAANKFTLIDRTWFSEHALLIGTSIEVACLSFAIAERIRFEKRKRYDVQNRLVATQKIQNEQLELQVKNRTHELQKVVSQLELANNTDHLTQIANRRKFNQSLTEECARAIRFKHPLSLLLIDIDFFKLINDEHGHQVGDNCLVHIATLLTQCCDFAGDMVARYGGEEFCILLPELTSTDAFEMAQNVRSAIQNTPYHTPQVTIPMTVSIGVYTSIDTHAYPDKLIQYADAALYDAKKLGRNRVNTYGDSIRQQ</sequence>
<dbReference type="PANTHER" id="PTHR45138:SF9">
    <property type="entry name" value="DIGUANYLATE CYCLASE DGCM-RELATED"/>
    <property type="match status" value="1"/>
</dbReference>
<dbReference type="PANTHER" id="PTHR45138">
    <property type="entry name" value="REGULATORY COMPONENTS OF SENSORY TRANSDUCTION SYSTEM"/>
    <property type="match status" value="1"/>
</dbReference>
<evidence type="ECO:0000256" key="3">
    <source>
        <dbReference type="ARBA" id="ARBA00034247"/>
    </source>
</evidence>
<feature type="chain" id="PRO_5024349116" description="diguanylate cyclase" evidence="5">
    <location>
        <begin position="23"/>
        <end position="599"/>
    </location>
</feature>
<reference evidence="10" key="2">
    <citation type="submission" date="2019-06" db="EMBL/GenBank/DDBJ databases">
        <title>Co-occurence of chitin degradation, pigmentation and bioactivity in marine Pseudoalteromonas.</title>
        <authorList>
            <person name="Sonnenschein E.C."/>
            <person name="Bech P.K."/>
        </authorList>
    </citation>
    <scope>NUCLEOTIDE SEQUENCE [LARGE SCALE GENOMIC DNA]</scope>
    <source>
        <strain evidence="10">S2231</strain>
    </source>
</reference>
<feature type="transmembrane region" description="Helical" evidence="4">
    <location>
        <begin position="302"/>
        <end position="323"/>
    </location>
</feature>
<dbReference type="Gene3D" id="2.60.40.2380">
    <property type="match status" value="1"/>
</dbReference>
<dbReference type="EC" id="2.7.7.65" evidence="2"/>
<feature type="domain" description="GGDEF" evidence="6">
    <location>
        <begin position="460"/>
        <end position="594"/>
    </location>
</feature>
<evidence type="ECO:0000313" key="9">
    <source>
        <dbReference type="Proteomes" id="UP000305730"/>
    </source>
</evidence>
<dbReference type="Pfam" id="PF07696">
    <property type="entry name" value="7TMR-DISMED2"/>
    <property type="match status" value="1"/>
</dbReference>
<dbReference type="GO" id="GO:0005886">
    <property type="term" value="C:plasma membrane"/>
    <property type="evidence" value="ECO:0007669"/>
    <property type="project" value="TreeGrafter"/>
</dbReference>
<dbReference type="InterPro" id="IPR043128">
    <property type="entry name" value="Rev_trsase/Diguanyl_cyclase"/>
</dbReference>
<feature type="transmembrane region" description="Helical" evidence="4">
    <location>
        <begin position="180"/>
        <end position="201"/>
    </location>
</feature>
<evidence type="ECO:0000256" key="5">
    <source>
        <dbReference type="SAM" id="SignalP"/>
    </source>
</evidence>
<name>A0A5S3XNT4_9GAMM</name>
<evidence type="ECO:0000313" key="7">
    <source>
        <dbReference type="EMBL" id="TMP42789.1"/>
    </source>
</evidence>
<reference evidence="8" key="3">
    <citation type="submission" date="2019-09" db="EMBL/GenBank/DDBJ databases">
        <title>Co-occurence of chitin degradation, pigmentation and bioactivity in marine Pseudoalteromonas.</title>
        <authorList>
            <person name="Sonnenschein E.C."/>
            <person name="Bech P.K."/>
        </authorList>
    </citation>
    <scope>NUCLEOTIDE SEQUENCE</scope>
    <source>
        <strain evidence="8">S2231</strain>
        <strain evidence="7 9">S2233</strain>
    </source>
</reference>
<comment type="cofactor">
    <cofactor evidence="1">
        <name>Mg(2+)</name>
        <dbReference type="ChEBI" id="CHEBI:18420"/>
    </cofactor>
</comment>
<accession>A0A5S3XNT4</accession>
<evidence type="ECO:0000313" key="8">
    <source>
        <dbReference type="EMBL" id="TMP56602.1"/>
    </source>
</evidence>
<feature type="transmembrane region" description="Helical" evidence="4">
    <location>
        <begin position="363"/>
        <end position="380"/>
    </location>
</feature>
<feature type="signal peptide" evidence="5">
    <location>
        <begin position="1"/>
        <end position="22"/>
    </location>
</feature>
<dbReference type="Proteomes" id="UP000305730">
    <property type="component" value="Unassembled WGS sequence"/>
</dbReference>
<dbReference type="InterPro" id="IPR011623">
    <property type="entry name" value="7TMR_DISM_rcpt_extracell_dom1"/>
</dbReference>
<dbReference type="NCBIfam" id="TIGR00254">
    <property type="entry name" value="GGDEF"/>
    <property type="match status" value="1"/>
</dbReference>
<organism evidence="8 10">
    <name type="scientific">Pseudoalteromonas citrea</name>
    <dbReference type="NCBI Taxonomy" id="43655"/>
    <lineage>
        <taxon>Bacteria</taxon>
        <taxon>Pseudomonadati</taxon>
        <taxon>Pseudomonadota</taxon>
        <taxon>Gammaproteobacteria</taxon>
        <taxon>Alteromonadales</taxon>
        <taxon>Pseudoalteromonadaceae</taxon>
        <taxon>Pseudoalteromonas</taxon>
    </lineage>
</organism>
<evidence type="ECO:0000313" key="10">
    <source>
        <dbReference type="Proteomes" id="UP000307706"/>
    </source>
</evidence>
<dbReference type="CDD" id="cd01949">
    <property type="entry name" value="GGDEF"/>
    <property type="match status" value="1"/>
</dbReference>
<keyword evidence="9" id="KW-1185">Reference proteome</keyword>
<evidence type="ECO:0000256" key="2">
    <source>
        <dbReference type="ARBA" id="ARBA00012528"/>
    </source>
</evidence>
<dbReference type="Gene3D" id="3.30.70.270">
    <property type="match status" value="1"/>
</dbReference>
<dbReference type="GO" id="GO:1902201">
    <property type="term" value="P:negative regulation of bacterial-type flagellum-dependent cell motility"/>
    <property type="evidence" value="ECO:0007669"/>
    <property type="project" value="TreeGrafter"/>
</dbReference>
<dbReference type="Pfam" id="PF07695">
    <property type="entry name" value="7TMR-DISM_7TM"/>
    <property type="match status" value="1"/>
</dbReference>
<keyword evidence="5" id="KW-0732">Signal</keyword>
<dbReference type="RefSeq" id="WP_138597060.1">
    <property type="nucleotide sequence ID" value="NZ_PNCK01000037.1"/>
</dbReference>
<comment type="caution">
    <text evidence="8">The sequence shown here is derived from an EMBL/GenBank/DDBJ whole genome shotgun (WGS) entry which is preliminary data.</text>
</comment>
<proteinExistence type="predicted"/>
<dbReference type="SUPFAM" id="SSF55073">
    <property type="entry name" value="Nucleotide cyclase"/>
    <property type="match status" value="1"/>
</dbReference>
<keyword evidence="4" id="KW-0472">Membrane</keyword>
<keyword evidence="4" id="KW-0812">Transmembrane</keyword>
<dbReference type="GO" id="GO:0052621">
    <property type="term" value="F:diguanylate cyclase activity"/>
    <property type="evidence" value="ECO:0007669"/>
    <property type="project" value="UniProtKB-EC"/>
</dbReference>
<protein>
    <recommendedName>
        <fullName evidence="2">diguanylate cyclase</fullName>
        <ecNumber evidence="2">2.7.7.65</ecNumber>
    </recommendedName>
</protein>
<dbReference type="SMART" id="SM00267">
    <property type="entry name" value="GGDEF"/>
    <property type="match status" value="1"/>
</dbReference>
<dbReference type="AlphaFoldDB" id="A0A5S3XNT4"/>
<dbReference type="Proteomes" id="UP000307706">
    <property type="component" value="Unassembled WGS sequence"/>
</dbReference>
<evidence type="ECO:0000256" key="1">
    <source>
        <dbReference type="ARBA" id="ARBA00001946"/>
    </source>
</evidence>
<keyword evidence="4" id="KW-1133">Transmembrane helix</keyword>
<dbReference type="InterPro" id="IPR050469">
    <property type="entry name" value="Diguanylate_Cyclase"/>
</dbReference>
<comment type="catalytic activity">
    <reaction evidence="3">
        <text>2 GTP = 3',3'-c-di-GMP + 2 diphosphate</text>
        <dbReference type="Rhea" id="RHEA:24898"/>
        <dbReference type="ChEBI" id="CHEBI:33019"/>
        <dbReference type="ChEBI" id="CHEBI:37565"/>
        <dbReference type="ChEBI" id="CHEBI:58805"/>
        <dbReference type="EC" id="2.7.7.65"/>
    </reaction>
</comment>
<gene>
    <name evidence="8" type="ORF">CWB96_14785</name>
    <name evidence="7" type="ORF">CWB97_11065</name>
</gene>
<dbReference type="Pfam" id="PF00990">
    <property type="entry name" value="GGDEF"/>
    <property type="match status" value="1"/>
</dbReference>
<dbReference type="PROSITE" id="PS50887">
    <property type="entry name" value="GGDEF"/>
    <property type="match status" value="1"/>
</dbReference>
<reference evidence="9 10" key="1">
    <citation type="submission" date="2017-12" db="EMBL/GenBank/DDBJ databases">
        <authorList>
            <person name="Paulsen S."/>
            <person name="Gram L.K."/>
        </authorList>
    </citation>
    <scope>NUCLEOTIDE SEQUENCE [LARGE SCALE GENOMIC DNA]</scope>
    <source>
        <strain evidence="8 10">S2231</strain>
        <strain evidence="7 9">S2233</strain>
    </source>
</reference>
<feature type="transmembrane region" description="Helical" evidence="4">
    <location>
        <begin position="272"/>
        <end position="296"/>
    </location>
</feature>
<feature type="transmembrane region" description="Helical" evidence="4">
    <location>
        <begin position="330"/>
        <end position="351"/>
    </location>
</feature>
<dbReference type="InterPro" id="IPR011622">
    <property type="entry name" value="7TMR_DISM_rcpt_extracell_dom2"/>
</dbReference>
<dbReference type="EMBL" id="PNCK01000037">
    <property type="protein sequence ID" value="TMP42789.1"/>
    <property type="molecule type" value="Genomic_DNA"/>
</dbReference>